<keyword evidence="3" id="KW-1185">Reference proteome</keyword>
<dbReference type="EMBL" id="BAABAU010000004">
    <property type="protein sequence ID" value="GAA4267090.1"/>
    <property type="molecule type" value="Genomic_DNA"/>
</dbReference>
<evidence type="ECO:0008006" key="4">
    <source>
        <dbReference type="Google" id="ProtNLM"/>
    </source>
</evidence>
<keyword evidence="1" id="KW-0472">Membrane</keyword>
<evidence type="ECO:0000313" key="2">
    <source>
        <dbReference type="EMBL" id="GAA4267090.1"/>
    </source>
</evidence>
<name>A0ABP8E4D4_9MICO</name>
<proteinExistence type="predicted"/>
<keyword evidence="1" id="KW-0812">Transmembrane</keyword>
<reference evidence="3" key="1">
    <citation type="journal article" date="2019" name="Int. J. Syst. Evol. Microbiol.">
        <title>The Global Catalogue of Microorganisms (GCM) 10K type strain sequencing project: providing services to taxonomists for standard genome sequencing and annotation.</title>
        <authorList>
            <consortium name="The Broad Institute Genomics Platform"/>
            <consortium name="The Broad Institute Genome Sequencing Center for Infectious Disease"/>
            <person name="Wu L."/>
            <person name="Ma J."/>
        </authorList>
    </citation>
    <scope>NUCLEOTIDE SEQUENCE [LARGE SCALE GENOMIC DNA]</scope>
    <source>
        <strain evidence="3">JCM 17442</strain>
    </source>
</reference>
<organism evidence="2 3">
    <name type="scientific">Frondihabitans peucedani</name>
    <dbReference type="NCBI Taxonomy" id="598626"/>
    <lineage>
        <taxon>Bacteria</taxon>
        <taxon>Bacillati</taxon>
        <taxon>Actinomycetota</taxon>
        <taxon>Actinomycetes</taxon>
        <taxon>Micrococcales</taxon>
        <taxon>Microbacteriaceae</taxon>
        <taxon>Frondihabitans</taxon>
    </lineage>
</organism>
<gene>
    <name evidence="2" type="ORF">GCM10022256_27020</name>
</gene>
<dbReference type="RefSeq" id="WP_344797081.1">
    <property type="nucleotide sequence ID" value="NZ_BAABAU010000004.1"/>
</dbReference>
<accession>A0ABP8E4D4</accession>
<evidence type="ECO:0000313" key="3">
    <source>
        <dbReference type="Proteomes" id="UP001501594"/>
    </source>
</evidence>
<protein>
    <recommendedName>
        <fullName evidence="4">Secreted protein</fullName>
    </recommendedName>
</protein>
<keyword evidence="1" id="KW-1133">Transmembrane helix</keyword>
<sequence length="67" mass="7300">MERRRRTRGFVLAGLYLCAATAAALAITAILHAVYLGWALGLVASVTALLVAYRIRTGRRPWSREGA</sequence>
<feature type="transmembrane region" description="Helical" evidence="1">
    <location>
        <begin position="36"/>
        <end position="55"/>
    </location>
</feature>
<comment type="caution">
    <text evidence="2">The sequence shown here is derived from an EMBL/GenBank/DDBJ whole genome shotgun (WGS) entry which is preliminary data.</text>
</comment>
<dbReference type="Proteomes" id="UP001501594">
    <property type="component" value="Unassembled WGS sequence"/>
</dbReference>
<evidence type="ECO:0000256" key="1">
    <source>
        <dbReference type="SAM" id="Phobius"/>
    </source>
</evidence>